<dbReference type="Proteomes" id="UP000504638">
    <property type="component" value="Unplaced"/>
</dbReference>
<feature type="compositionally biased region" description="Basic and acidic residues" evidence="1">
    <location>
        <begin position="160"/>
        <end position="171"/>
    </location>
</feature>
<dbReference type="RefSeq" id="XP_033538852.1">
    <property type="nucleotide sequence ID" value="XM_033673679.1"/>
</dbReference>
<sequence>MGLGVWGRTRGGGARGEQCKCDCRGRTSLGHEEFRLLHPMISGAGMTSLGLLSRFNVQEIILYQLRRDWLSCLIVPTSHRYRGKSLLMYPKVPPSPLLPTQQDAEPANTEAAGSSVELEPFCSSFIYESSHANPMRRRFLKTRVLGRRGRGVPQRKRRREGQAGDILKEAERNRQCVSLERKKNPDALSSP</sequence>
<keyword evidence="3" id="KW-1185">Reference proteome</keyword>
<evidence type="ECO:0000313" key="2">
    <source>
        <dbReference type="EMBL" id="KAF1817221.1"/>
    </source>
</evidence>
<proteinExistence type="predicted"/>
<evidence type="ECO:0000256" key="1">
    <source>
        <dbReference type="SAM" id="MobiDB-lite"/>
    </source>
</evidence>
<reference evidence="4" key="3">
    <citation type="submission" date="2025-04" db="UniProtKB">
        <authorList>
            <consortium name="RefSeq"/>
        </authorList>
    </citation>
    <scope>IDENTIFICATION</scope>
    <source>
        <strain evidence="4">CBS 781.70</strain>
    </source>
</reference>
<name>A0A6G1GH42_9PEZI</name>
<organism evidence="2">
    <name type="scientific">Eremomyces bilateralis CBS 781.70</name>
    <dbReference type="NCBI Taxonomy" id="1392243"/>
    <lineage>
        <taxon>Eukaryota</taxon>
        <taxon>Fungi</taxon>
        <taxon>Dikarya</taxon>
        <taxon>Ascomycota</taxon>
        <taxon>Pezizomycotina</taxon>
        <taxon>Dothideomycetes</taxon>
        <taxon>Dothideomycetes incertae sedis</taxon>
        <taxon>Eremomycetales</taxon>
        <taxon>Eremomycetaceae</taxon>
        <taxon>Eremomyces</taxon>
    </lineage>
</organism>
<dbReference type="GeneID" id="54414249"/>
<dbReference type="EMBL" id="ML975149">
    <property type="protein sequence ID" value="KAF1817221.1"/>
    <property type="molecule type" value="Genomic_DNA"/>
</dbReference>
<feature type="region of interest" description="Disordered" evidence="1">
    <location>
        <begin position="144"/>
        <end position="171"/>
    </location>
</feature>
<dbReference type="AlphaFoldDB" id="A0A6G1GH42"/>
<feature type="compositionally biased region" description="Basic residues" evidence="1">
    <location>
        <begin position="144"/>
        <end position="159"/>
    </location>
</feature>
<reference evidence="4" key="2">
    <citation type="submission" date="2020-04" db="EMBL/GenBank/DDBJ databases">
        <authorList>
            <consortium name="NCBI Genome Project"/>
        </authorList>
    </citation>
    <scope>NUCLEOTIDE SEQUENCE</scope>
    <source>
        <strain evidence="4">CBS 781.70</strain>
    </source>
</reference>
<accession>A0A6G1GH42</accession>
<evidence type="ECO:0000313" key="3">
    <source>
        <dbReference type="Proteomes" id="UP000504638"/>
    </source>
</evidence>
<protein>
    <submittedName>
        <fullName evidence="2 4">Uncharacterized protein</fullName>
    </submittedName>
</protein>
<evidence type="ECO:0000313" key="4">
    <source>
        <dbReference type="RefSeq" id="XP_033538852.1"/>
    </source>
</evidence>
<gene>
    <name evidence="2 4" type="ORF">P152DRAFT_11810</name>
</gene>
<reference evidence="2 4" key="1">
    <citation type="submission" date="2020-01" db="EMBL/GenBank/DDBJ databases">
        <authorList>
            <consortium name="DOE Joint Genome Institute"/>
            <person name="Haridas S."/>
            <person name="Albert R."/>
            <person name="Binder M."/>
            <person name="Bloem J."/>
            <person name="Labutti K."/>
            <person name="Salamov A."/>
            <person name="Andreopoulos B."/>
            <person name="Baker S.E."/>
            <person name="Barry K."/>
            <person name="Bills G."/>
            <person name="Bluhm B.H."/>
            <person name="Cannon C."/>
            <person name="Castanera R."/>
            <person name="Culley D.E."/>
            <person name="Daum C."/>
            <person name="Ezra D."/>
            <person name="Gonzalez J.B."/>
            <person name="Henrissat B."/>
            <person name="Kuo A."/>
            <person name="Liang C."/>
            <person name="Lipzen A."/>
            <person name="Lutzoni F."/>
            <person name="Magnuson J."/>
            <person name="Mondo S."/>
            <person name="Nolan M."/>
            <person name="Ohm R."/>
            <person name="Pangilinan J."/>
            <person name="Park H.-J."/>
            <person name="Ramirez L."/>
            <person name="Alfaro M."/>
            <person name="Sun H."/>
            <person name="Tritt A."/>
            <person name="Yoshinaga Y."/>
            <person name="Zwiers L.-H."/>
            <person name="Turgeon B.G."/>
            <person name="Goodwin S.B."/>
            <person name="Spatafora J.W."/>
            <person name="Crous P.W."/>
            <person name="Grigoriev I.V."/>
        </authorList>
    </citation>
    <scope>NUCLEOTIDE SEQUENCE</scope>
    <source>
        <strain evidence="2 4">CBS 781.70</strain>
    </source>
</reference>